<dbReference type="EMBL" id="CP012333">
    <property type="protein sequence ID" value="AKV02042.1"/>
    <property type="molecule type" value="Genomic_DNA"/>
</dbReference>
<proteinExistence type="predicted"/>
<protein>
    <submittedName>
        <fullName evidence="2">Uncharacterized protein</fullName>
    </submittedName>
</protein>
<accession>A0A0K1Q8P4</accession>
<sequence length="278" mass="28097">MNGLDDDALALLRATEDVGVPDAEALDRVRRSLVAKVAVSGASALGAMAATKTASAAPAAMGAGGATTAMAVTAAKGLAALLLVGAAAGGTYEYVAAREAVNPPSPLPASPRALESATPITAAPGPAPNGSTANAAPGPPSDAIAVDVRSLKSPVVEVVAPRAEPTVVRDEKPHAPAESPEERAPKPPSLRDDLDRLREAQRALANGSPDRALEVVAAVVDGSPLVEERDALRSIARCTVAKRDGGTSTLDAEARAFSERHPSSSFMARVLRACDSAR</sequence>
<dbReference type="KEGG" id="llu:AKJ09_08705"/>
<dbReference type="STRING" id="1391654.AKJ09_08705"/>
<reference evidence="2 3" key="1">
    <citation type="submission" date="2015-08" db="EMBL/GenBank/DDBJ databases">
        <authorList>
            <person name="Babu N.S."/>
            <person name="Beckwith C.J."/>
            <person name="Beseler K.G."/>
            <person name="Brison A."/>
            <person name="Carone J.V."/>
            <person name="Caskin T.P."/>
            <person name="Diamond M."/>
            <person name="Durham M.E."/>
            <person name="Foxe J.M."/>
            <person name="Go M."/>
            <person name="Henderson B.A."/>
            <person name="Jones I.B."/>
            <person name="McGettigan J.A."/>
            <person name="Micheletti S.J."/>
            <person name="Nasrallah M.E."/>
            <person name="Ortiz D."/>
            <person name="Piller C.R."/>
            <person name="Privatt S.R."/>
            <person name="Schneider S.L."/>
            <person name="Sharp S."/>
            <person name="Smith T.C."/>
            <person name="Stanton J.D."/>
            <person name="Ullery H.E."/>
            <person name="Wilson R.J."/>
            <person name="Serrano M.G."/>
            <person name="Buck G."/>
            <person name="Lee V."/>
            <person name="Wang Y."/>
            <person name="Carvalho R."/>
            <person name="Voegtly L."/>
            <person name="Shi R."/>
            <person name="Duckworth R."/>
            <person name="Johnson A."/>
            <person name="Loviza R."/>
            <person name="Walstead R."/>
            <person name="Shah Z."/>
            <person name="Kiflezghi M."/>
            <person name="Wade K."/>
            <person name="Ball S.L."/>
            <person name="Bradley K.W."/>
            <person name="Asai D.J."/>
            <person name="Bowman C.A."/>
            <person name="Russell D.A."/>
            <person name="Pope W.H."/>
            <person name="Jacobs-Sera D."/>
            <person name="Hendrix R.W."/>
            <person name="Hatfull G.F."/>
        </authorList>
    </citation>
    <scope>NUCLEOTIDE SEQUENCE [LARGE SCALE GENOMIC DNA]</scope>
    <source>
        <strain evidence="2 3">DSM 27648</strain>
    </source>
</reference>
<organism evidence="2 3">
    <name type="scientific">Labilithrix luteola</name>
    <dbReference type="NCBI Taxonomy" id="1391654"/>
    <lineage>
        <taxon>Bacteria</taxon>
        <taxon>Pseudomonadati</taxon>
        <taxon>Myxococcota</taxon>
        <taxon>Polyangia</taxon>
        <taxon>Polyangiales</taxon>
        <taxon>Labilitrichaceae</taxon>
        <taxon>Labilithrix</taxon>
    </lineage>
</organism>
<feature type="region of interest" description="Disordered" evidence="1">
    <location>
        <begin position="118"/>
        <end position="142"/>
    </location>
</feature>
<feature type="compositionally biased region" description="Basic and acidic residues" evidence="1">
    <location>
        <begin position="167"/>
        <end position="191"/>
    </location>
</feature>
<evidence type="ECO:0000256" key="1">
    <source>
        <dbReference type="SAM" id="MobiDB-lite"/>
    </source>
</evidence>
<name>A0A0K1Q8P4_9BACT</name>
<gene>
    <name evidence="2" type="ORF">AKJ09_08705</name>
</gene>
<dbReference type="RefSeq" id="WP_146653018.1">
    <property type="nucleotide sequence ID" value="NZ_CP012333.1"/>
</dbReference>
<dbReference type="Proteomes" id="UP000064967">
    <property type="component" value="Chromosome"/>
</dbReference>
<dbReference type="AlphaFoldDB" id="A0A0K1Q8P4"/>
<evidence type="ECO:0000313" key="2">
    <source>
        <dbReference type="EMBL" id="AKV02042.1"/>
    </source>
</evidence>
<evidence type="ECO:0000313" key="3">
    <source>
        <dbReference type="Proteomes" id="UP000064967"/>
    </source>
</evidence>
<feature type="region of interest" description="Disordered" evidence="1">
    <location>
        <begin position="162"/>
        <end position="191"/>
    </location>
</feature>
<keyword evidence="3" id="KW-1185">Reference proteome</keyword>